<comment type="cofactor">
    <cofactor evidence="1">
        <name>thiamine diphosphate</name>
        <dbReference type="ChEBI" id="CHEBI:58937"/>
    </cofactor>
</comment>
<dbReference type="PANTHER" id="PTHR23152:SF4">
    <property type="entry name" value="2-OXOADIPATE DEHYDROGENASE COMPLEX COMPONENT E1"/>
    <property type="match status" value="1"/>
</dbReference>
<evidence type="ECO:0000313" key="8">
    <source>
        <dbReference type="Proteomes" id="UP001152795"/>
    </source>
</evidence>
<dbReference type="EMBL" id="CACRXK020002034">
    <property type="protein sequence ID" value="CAB3992370.1"/>
    <property type="molecule type" value="Genomic_DNA"/>
</dbReference>
<feature type="non-terminal residue" evidence="7">
    <location>
        <position position="448"/>
    </location>
</feature>
<evidence type="ECO:0000256" key="5">
    <source>
        <dbReference type="SAM" id="MobiDB-lite"/>
    </source>
</evidence>
<keyword evidence="4" id="KW-0786">Thiamine pyrophosphate</keyword>
<dbReference type="AlphaFoldDB" id="A0A7D9DTD3"/>
<dbReference type="Gene3D" id="3.40.50.11610">
    <property type="entry name" value="Multifunctional 2-oxoglutarate metabolism enzyme, C-terminal domain"/>
    <property type="match status" value="1"/>
</dbReference>
<dbReference type="PANTHER" id="PTHR23152">
    <property type="entry name" value="2-OXOGLUTARATE DEHYDROGENASE"/>
    <property type="match status" value="1"/>
</dbReference>
<feature type="compositionally biased region" description="Polar residues" evidence="5">
    <location>
        <begin position="27"/>
        <end position="39"/>
    </location>
</feature>
<dbReference type="OrthoDB" id="413077at2759"/>
<comment type="caution">
    <text evidence="7">The sequence shown here is derived from an EMBL/GenBank/DDBJ whole genome shotgun (WGS) entry which is preliminary data.</text>
</comment>
<comment type="similarity">
    <text evidence="2">Belongs to the alpha-ketoglutarate dehydrogenase family.</text>
</comment>
<proteinExistence type="inferred from homology"/>
<feature type="region of interest" description="Disordered" evidence="5">
    <location>
        <begin position="1"/>
        <end position="98"/>
    </location>
</feature>
<dbReference type="Proteomes" id="UP001152795">
    <property type="component" value="Unassembled WGS sequence"/>
</dbReference>
<name>A0A7D9DTD3_PARCT</name>
<evidence type="ECO:0000256" key="4">
    <source>
        <dbReference type="ARBA" id="ARBA00023052"/>
    </source>
</evidence>
<protein>
    <submittedName>
        <fullName evidence="7">Probable 2-oxoglutarate dehydrogenase E1 component DHKTD1, mitochondrial</fullName>
    </submittedName>
</protein>
<feature type="domain" description="2-oxoglutarate dehydrogenase E1 component/KDG C-terminal" evidence="6">
    <location>
        <begin position="308"/>
        <end position="448"/>
    </location>
</feature>
<dbReference type="GO" id="GO:0016624">
    <property type="term" value="F:oxidoreductase activity, acting on the aldehyde or oxo group of donors, disulfide as acceptor"/>
    <property type="evidence" value="ECO:0007669"/>
    <property type="project" value="InterPro"/>
</dbReference>
<feature type="compositionally biased region" description="Polar residues" evidence="5">
    <location>
        <begin position="50"/>
        <end position="98"/>
    </location>
</feature>
<dbReference type="Pfam" id="PF16870">
    <property type="entry name" value="OxoGdeHyase_C"/>
    <property type="match status" value="1"/>
</dbReference>
<dbReference type="InterPro" id="IPR031717">
    <property type="entry name" value="ODO-1/KGD_C"/>
</dbReference>
<evidence type="ECO:0000256" key="1">
    <source>
        <dbReference type="ARBA" id="ARBA00001964"/>
    </source>
</evidence>
<evidence type="ECO:0000256" key="3">
    <source>
        <dbReference type="ARBA" id="ARBA00023002"/>
    </source>
</evidence>
<keyword evidence="8" id="KW-1185">Reference proteome</keyword>
<reference evidence="7" key="1">
    <citation type="submission" date="2020-04" db="EMBL/GenBank/DDBJ databases">
        <authorList>
            <person name="Alioto T."/>
            <person name="Alioto T."/>
            <person name="Gomez Garrido J."/>
        </authorList>
    </citation>
    <scope>NUCLEOTIDE SEQUENCE</scope>
    <source>
        <strain evidence="7">A484AB</strain>
    </source>
</reference>
<keyword evidence="3" id="KW-0560">Oxidoreductase</keyword>
<dbReference type="GO" id="GO:0030976">
    <property type="term" value="F:thiamine pyrophosphate binding"/>
    <property type="evidence" value="ECO:0007669"/>
    <property type="project" value="InterPro"/>
</dbReference>
<dbReference type="InterPro" id="IPR011603">
    <property type="entry name" value="2oxoglutarate_DH_E1"/>
</dbReference>
<dbReference type="InterPro" id="IPR042179">
    <property type="entry name" value="KGD_C_sf"/>
</dbReference>
<gene>
    <name evidence="7" type="ORF">PACLA_8A014977</name>
</gene>
<feature type="compositionally biased region" description="Low complexity" evidence="5">
    <location>
        <begin position="1"/>
        <end position="26"/>
    </location>
</feature>
<organism evidence="7 8">
    <name type="scientific">Paramuricea clavata</name>
    <name type="common">Red gorgonian</name>
    <name type="synonym">Violescent sea-whip</name>
    <dbReference type="NCBI Taxonomy" id="317549"/>
    <lineage>
        <taxon>Eukaryota</taxon>
        <taxon>Metazoa</taxon>
        <taxon>Cnidaria</taxon>
        <taxon>Anthozoa</taxon>
        <taxon>Octocorallia</taxon>
        <taxon>Malacalcyonacea</taxon>
        <taxon>Plexauridae</taxon>
        <taxon>Paramuricea</taxon>
    </lineage>
</organism>
<sequence>PPSSSGNSEGPPGSSDKSEASAGSSGNLESSPNISVSSQGPPPNVPKQPISPNTAINPISTIHQPSVPRPTTQSTQRINSSTTNQPIKASTTLPNQSGTPAYQPIPIFYLPQKPTIPEILGRSFKVSMVLPQQPFGDDLLRTNSLIFHQLKDALEQAIRNLYADNSHFMDVQVIEFRAINKGLVSRSNIPTTKMNKGYGELVTVIIIKLNFNQVMKGHLVLLSRQLDSGVLGSVVVRRTLFAARTDKDSCKSSCKKPNICFPSCTVVCCLPDDARQIVQRNAAGIVRNFRKPLIVASPKLLLRSPVAVSKLSEMAPGTHFHPILGDNHVDPSQVKRVVFCSGKYYYTLAKERENRNIQDTAIIRLEALTPFPAEDIKKEVQKYSNASEFIWCQEEHRNMGAWTFVNPRFDNLIGVKLRYVGRKILATPAVGMGKVHEQESAEILNSVF</sequence>
<accession>A0A7D9DTD3</accession>
<evidence type="ECO:0000259" key="6">
    <source>
        <dbReference type="Pfam" id="PF16870"/>
    </source>
</evidence>
<evidence type="ECO:0000313" key="7">
    <source>
        <dbReference type="EMBL" id="CAB3992370.1"/>
    </source>
</evidence>
<evidence type="ECO:0000256" key="2">
    <source>
        <dbReference type="ARBA" id="ARBA00006936"/>
    </source>
</evidence>